<evidence type="ECO:0000313" key="6">
    <source>
        <dbReference type="Proteomes" id="UP000589620"/>
    </source>
</evidence>
<dbReference type="CDD" id="cd02440">
    <property type="entry name" value="AdoMet_MTases"/>
    <property type="match status" value="1"/>
</dbReference>
<keyword evidence="2 5" id="KW-0489">Methyltransferase</keyword>
<dbReference type="InterPro" id="IPR013216">
    <property type="entry name" value="Methyltransf_11"/>
</dbReference>
<evidence type="ECO:0000259" key="4">
    <source>
        <dbReference type="Pfam" id="PF08241"/>
    </source>
</evidence>
<evidence type="ECO:0000313" key="5">
    <source>
        <dbReference type="EMBL" id="NYD73507.1"/>
    </source>
</evidence>
<accession>A0A852SX99</accession>
<reference evidence="5 6" key="1">
    <citation type="submission" date="2020-07" db="EMBL/GenBank/DDBJ databases">
        <title>Sequencing the genomes of 1000 actinobacteria strains.</title>
        <authorList>
            <person name="Klenk H.-P."/>
        </authorList>
    </citation>
    <scope>NUCLEOTIDE SEQUENCE [LARGE SCALE GENOMIC DNA]</scope>
    <source>
        <strain evidence="5 6">DSM 23871</strain>
    </source>
</reference>
<feature type="domain" description="Methyltransferase type 11" evidence="4">
    <location>
        <begin position="42"/>
        <end position="131"/>
    </location>
</feature>
<protein>
    <submittedName>
        <fullName evidence="5">SAM-dependent methyltransferase</fullName>
    </submittedName>
</protein>
<evidence type="ECO:0000256" key="3">
    <source>
        <dbReference type="ARBA" id="ARBA00022679"/>
    </source>
</evidence>
<comment type="caution">
    <text evidence="5">The sequence shown here is derived from an EMBL/GenBank/DDBJ whole genome shotgun (WGS) entry which is preliminary data.</text>
</comment>
<name>A0A852SX99_9MICO</name>
<dbReference type="AlphaFoldDB" id="A0A852SX99"/>
<dbReference type="PANTHER" id="PTHR44942">
    <property type="entry name" value="METHYLTRANSF_11 DOMAIN-CONTAINING PROTEIN"/>
    <property type="match status" value="1"/>
</dbReference>
<proteinExistence type="inferred from homology"/>
<dbReference type="InterPro" id="IPR051052">
    <property type="entry name" value="Diverse_substrate_MTase"/>
</dbReference>
<sequence>MPDPMHFDRHADLYERARPPYPAALWERLDALGLLVPGVPALDLGAGSGQATRGLVRAGMEVTAVEPGTALAARLREWLPSVRVIVASAEEAVLPTAAFELATVATAVHWFDLGVVLPKVHAALRPGGRLAVWRNAYGDASVPQTAFRQRVQAIVDRRSAPPRPGPDESQTSEWARLLEAGGLFRSAHVEEFAWAVELDEEGVRSLFTTFSDWSESEADQAARAVRDLGGTVIEHYRTPLIVLDRVA</sequence>
<evidence type="ECO:0000256" key="1">
    <source>
        <dbReference type="ARBA" id="ARBA00008361"/>
    </source>
</evidence>
<keyword evidence="3 5" id="KW-0808">Transferase</keyword>
<dbReference type="SUPFAM" id="SSF53335">
    <property type="entry name" value="S-adenosyl-L-methionine-dependent methyltransferases"/>
    <property type="match status" value="1"/>
</dbReference>
<keyword evidence="6" id="KW-1185">Reference proteome</keyword>
<evidence type="ECO:0000256" key="2">
    <source>
        <dbReference type="ARBA" id="ARBA00022603"/>
    </source>
</evidence>
<dbReference type="InterPro" id="IPR029063">
    <property type="entry name" value="SAM-dependent_MTases_sf"/>
</dbReference>
<dbReference type="Gene3D" id="3.40.50.150">
    <property type="entry name" value="Vaccinia Virus protein VP39"/>
    <property type="match status" value="1"/>
</dbReference>
<dbReference type="GO" id="GO:0008757">
    <property type="term" value="F:S-adenosylmethionine-dependent methyltransferase activity"/>
    <property type="evidence" value="ECO:0007669"/>
    <property type="project" value="InterPro"/>
</dbReference>
<gene>
    <name evidence="5" type="ORF">BJ963_001026</name>
</gene>
<dbReference type="PANTHER" id="PTHR44942:SF4">
    <property type="entry name" value="METHYLTRANSFERASE TYPE 11 DOMAIN-CONTAINING PROTEIN"/>
    <property type="match status" value="1"/>
</dbReference>
<dbReference type="Pfam" id="PF08241">
    <property type="entry name" value="Methyltransf_11"/>
    <property type="match status" value="1"/>
</dbReference>
<dbReference type="RefSeq" id="WP_179455078.1">
    <property type="nucleotide sequence ID" value="NZ_BAAAPX010000001.1"/>
</dbReference>
<dbReference type="Proteomes" id="UP000589620">
    <property type="component" value="Unassembled WGS sequence"/>
</dbReference>
<dbReference type="EMBL" id="JACCBJ010000001">
    <property type="protein sequence ID" value="NYD73507.1"/>
    <property type="molecule type" value="Genomic_DNA"/>
</dbReference>
<comment type="similarity">
    <text evidence="1">Belongs to the methyltransferase superfamily.</text>
</comment>
<organism evidence="5 6">
    <name type="scientific">Leifsonia soli</name>
    <dbReference type="NCBI Taxonomy" id="582665"/>
    <lineage>
        <taxon>Bacteria</taxon>
        <taxon>Bacillati</taxon>
        <taxon>Actinomycetota</taxon>
        <taxon>Actinomycetes</taxon>
        <taxon>Micrococcales</taxon>
        <taxon>Microbacteriaceae</taxon>
        <taxon>Leifsonia</taxon>
    </lineage>
</organism>
<dbReference type="GO" id="GO:0032259">
    <property type="term" value="P:methylation"/>
    <property type="evidence" value="ECO:0007669"/>
    <property type="project" value="UniProtKB-KW"/>
</dbReference>